<proteinExistence type="predicted"/>
<dbReference type="SUPFAM" id="SSF102712">
    <property type="entry name" value="JAB1/MPN domain"/>
    <property type="match status" value="1"/>
</dbReference>
<dbReference type="GO" id="GO:0016779">
    <property type="term" value="F:nucleotidyltransferase activity"/>
    <property type="evidence" value="ECO:0007669"/>
    <property type="project" value="UniProtKB-KW"/>
</dbReference>
<feature type="domain" description="THIF-type NAD/FAD binding fold" evidence="6">
    <location>
        <begin position="375"/>
        <end position="478"/>
    </location>
</feature>
<evidence type="ECO:0000256" key="2">
    <source>
        <dbReference type="ARBA" id="ARBA00022723"/>
    </source>
</evidence>
<organism evidence="8 9">
    <name type="scientific">Polaromonas aquatica</name>
    <dbReference type="NCBI Taxonomy" id="332657"/>
    <lineage>
        <taxon>Bacteria</taxon>
        <taxon>Pseudomonadati</taxon>
        <taxon>Pseudomonadota</taxon>
        <taxon>Betaproteobacteria</taxon>
        <taxon>Burkholderiales</taxon>
        <taxon>Comamonadaceae</taxon>
        <taxon>Polaromonas</taxon>
    </lineage>
</organism>
<dbReference type="Proteomes" id="UP001596270">
    <property type="component" value="Unassembled WGS sequence"/>
</dbReference>
<dbReference type="Gene3D" id="3.40.50.720">
    <property type="entry name" value="NAD(P)-binding Rossmann-like Domain"/>
    <property type="match status" value="1"/>
</dbReference>
<evidence type="ECO:0000313" key="8">
    <source>
        <dbReference type="EMBL" id="MFC6282575.1"/>
    </source>
</evidence>
<keyword evidence="9" id="KW-1185">Reference proteome</keyword>
<evidence type="ECO:0000259" key="7">
    <source>
        <dbReference type="Pfam" id="PF14464"/>
    </source>
</evidence>
<dbReference type="InterPro" id="IPR028090">
    <property type="entry name" value="JAB_dom_prok"/>
</dbReference>
<comment type="caution">
    <text evidence="8">The sequence shown here is derived from an EMBL/GenBank/DDBJ whole genome shotgun (WGS) entry which is preliminary data.</text>
</comment>
<evidence type="ECO:0000256" key="1">
    <source>
        <dbReference type="ARBA" id="ARBA00022670"/>
    </source>
</evidence>
<keyword evidence="8" id="KW-0808">Transferase</keyword>
<evidence type="ECO:0000259" key="6">
    <source>
        <dbReference type="Pfam" id="PF00899"/>
    </source>
</evidence>
<accession>A0ABW1U083</accession>
<keyword evidence="2" id="KW-0479">Metal-binding</keyword>
<keyword evidence="1" id="KW-0645">Protease</keyword>
<dbReference type="RefSeq" id="WP_371439371.1">
    <property type="nucleotide sequence ID" value="NZ_JBHSRS010000079.1"/>
</dbReference>
<feature type="domain" description="JAB" evidence="7">
    <location>
        <begin position="625"/>
        <end position="736"/>
    </location>
</feature>
<dbReference type="InterPro" id="IPR035985">
    <property type="entry name" value="Ubiquitin-activating_enz"/>
</dbReference>
<dbReference type="SUPFAM" id="SSF69572">
    <property type="entry name" value="Activating enzymes of the ubiquitin-like proteins"/>
    <property type="match status" value="1"/>
</dbReference>
<protein>
    <submittedName>
        <fullName evidence="8">ThiF family adenylyltransferase</fullName>
    </submittedName>
</protein>
<dbReference type="Pfam" id="PF00899">
    <property type="entry name" value="ThiF"/>
    <property type="match status" value="1"/>
</dbReference>
<sequence length="752" mass="82317">MPVEYHELVNVAALPDAAALSITRASGVHDAIVRHDDYELLEILRQTIDGKTTFEIFVVNVQCDGVPSRSSFGIEFRERLAICVPVEPKQLVNVLALRRDFPVLMHQNQGVPGDAANLCLYFETPAAVHRTWTPQNFLRRIQWWLEKNSRGELHPADQPVEQLFFQSRYELVLPWNFDALHKAPDSRFMLSQYGERNGDEDAGVTLFLEAAQQNPQARRSEPFELTLAPVLHGFVERDPATLGQLSDLLSRRGTELLPTLKEMLRSRVDEKGTPAASDTQSSVVLLHIPVRRTEGSEPSSMTRRAFIVAVGGLALGEKTGALTRLDKTYYREAGLAGTPDTDAWRALEILPMTILYGNSAARARAQSGLAEEGPKAVLIGAGSLGSAMMNIWSRSGWGQWTVIDKDHVKPHNLSRHVAFAQHIGVPKAAAVASVNEAVMQGAVQIRPLNLDASKLEVPAVMEAISSCALVVDASTTLEYPRAVSSVDTVVRHVSVFITPDGNAGVMLAEDKKRLRRLRTLEAQYYRALIQQDWGAKHLAGTVSSFWSGAGCRDISVAMPYSKVLNQASTLAEQVQRLSTVEAAVIRVWQRNPSAGSVELHEITVEPERRESLGPHELFFDEGFEAQLRELRNASFPNETGGVLLGYHDLNINALFIVSALPAPPDSKGDAASFERGVAGLKEAVAEAQRRTADVVGYVGEWHSHPPGYSAAPSQADLIQLIQMSLGMSDDGLPAVQIIVGEGPLQILHGLVK</sequence>
<gene>
    <name evidence="8" type="ORF">ACFQND_15220</name>
</gene>
<dbReference type="InterPro" id="IPR032865">
    <property type="entry name" value="Prok-E2_A"/>
</dbReference>
<dbReference type="Gene3D" id="3.40.140.10">
    <property type="entry name" value="Cytidine Deaminase, domain 2"/>
    <property type="match status" value="1"/>
</dbReference>
<dbReference type="Pfam" id="PF14457">
    <property type="entry name" value="Prok-E2_A"/>
    <property type="match status" value="1"/>
</dbReference>
<evidence type="ECO:0000256" key="5">
    <source>
        <dbReference type="ARBA" id="ARBA00023049"/>
    </source>
</evidence>
<evidence type="ECO:0000256" key="3">
    <source>
        <dbReference type="ARBA" id="ARBA00022801"/>
    </source>
</evidence>
<keyword evidence="4" id="KW-0862">Zinc</keyword>
<dbReference type="InterPro" id="IPR000594">
    <property type="entry name" value="ThiF_NAD_FAD-bd"/>
</dbReference>
<dbReference type="EMBL" id="JBHSRS010000079">
    <property type="protein sequence ID" value="MFC6282575.1"/>
    <property type="molecule type" value="Genomic_DNA"/>
</dbReference>
<reference evidence="9" key="1">
    <citation type="journal article" date="2019" name="Int. J. Syst. Evol. Microbiol.">
        <title>The Global Catalogue of Microorganisms (GCM) 10K type strain sequencing project: providing services to taxonomists for standard genome sequencing and annotation.</title>
        <authorList>
            <consortium name="The Broad Institute Genomics Platform"/>
            <consortium name="The Broad Institute Genome Sequencing Center for Infectious Disease"/>
            <person name="Wu L."/>
            <person name="Ma J."/>
        </authorList>
    </citation>
    <scope>NUCLEOTIDE SEQUENCE [LARGE SCALE GENOMIC DNA]</scope>
    <source>
        <strain evidence="9">CCUG 39402</strain>
    </source>
</reference>
<evidence type="ECO:0000256" key="4">
    <source>
        <dbReference type="ARBA" id="ARBA00022833"/>
    </source>
</evidence>
<keyword evidence="5" id="KW-0482">Metalloprotease</keyword>
<dbReference type="Pfam" id="PF14464">
    <property type="entry name" value="Prok-JAB"/>
    <property type="match status" value="1"/>
</dbReference>
<keyword evidence="8" id="KW-0548">Nucleotidyltransferase</keyword>
<name>A0ABW1U083_9BURK</name>
<keyword evidence="3" id="KW-0378">Hydrolase</keyword>
<evidence type="ECO:0000313" key="9">
    <source>
        <dbReference type="Proteomes" id="UP001596270"/>
    </source>
</evidence>